<accession>A0AAP2Z658</accession>
<feature type="transmembrane region" description="Helical" evidence="1">
    <location>
        <begin position="15"/>
        <end position="39"/>
    </location>
</feature>
<keyword evidence="1" id="KW-1133">Transmembrane helix</keyword>
<dbReference type="Proteomes" id="UP001321047">
    <property type="component" value="Unassembled WGS sequence"/>
</dbReference>
<feature type="transmembrane region" description="Helical" evidence="1">
    <location>
        <begin position="45"/>
        <end position="65"/>
    </location>
</feature>
<organism evidence="2 3">
    <name type="scientific">Natronosalvus hydrolyticus</name>
    <dbReference type="NCBI Taxonomy" id="2979988"/>
    <lineage>
        <taxon>Archaea</taxon>
        <taxon>Methanobacteriati</taxon>
        <taxon>Methanobacteriota</taxon>
        <taxon>Stenosarchaea group</taxon>
        <taxon>Halobacteria</taxon>
        <taxon>Halobacteriales</taxon>
        <taxon>Natrialbaceae</taxon>
        <taxon>Natronosalvus</taxon>
    </lineage>
</organism>
<evidence type="ECO:0000313" key="3">
    <source>
        <dbReference type="Proteomes" id="UP001321047"/>
    </source>
</evidence>
<dbReference type="EMBL" id="JAOPJZ010000002">
    <property type="protein sequence ID" value="MCU4751130.1"/>
    <property type="molecule type" value="Genomic_DNA"/>
</dbReference>
<protein>
    <submittedName>
        <fullName evidence="2">Uncharacterized protein</fullName>
    </submittedName>
</protein>
<evidence type="ECO:0000313" key="2">
    <source>
        <dbReference type="EMBL" id="MCU4751130.1"/>
    </source>
</evidence>
<dbReference type="Pfam" id="PF26071">
    <property type="entry name" value="DUF8028"/>
    <property type="match status" value="1"/>
</dbReference>
<keyword evidence="3" id="KW-1185">Reference proteome</keyword>
<keyword evidence="1" id="KW-0472">Membrane</keyword>
<comment type="caution">
    <text evidence="2">The sequence shown here is derived from an EMBL/GenBank/DDBJ whole genome shotgun (WGS) entry which is preliminary data.</text>
</comment>
<dbReference type="InterPro" id="IPR058341">
    <property type="entry name" value="DUF8028"/>
</dbReference>
<sequence>MSTASRFDNMGPSDVLTVVAFWLGALLPLAYLPVILTGLNSTTRLGLFLALLVLHVVALVVGHEYPRTRQRAAR</sequence>
<reference evidence="2 3" key="1">
    <citation type="submission" date="2022-09" db="EMBL/GenBank/DDBJ databases">
        <title>Enrichment on poylsaccharides allowed isolation of novel metabolic and taxonomic groups of Haloarchaea.</title>
        <authorList>
            <person name="Sorokin D.Y."/>
            <person name="Elcheninov A.G."/>
            <person name="Khizhniak T.V."/>
            <person name="Kolganova T.V."/>
            <person name="Kublanov I.V."/>
        </authorList>
    </citation>
    <scope>NUCLEOTIDE SEQUENCE [LARGE SCALE GENOMIC DNA]</scope>
    <source>
        <strain evidence="2 3">AArc-curdl1</strain>
    </source>
</reference>
<name>A0AAP2Z658_9EURY</name>
<proteinExistence type="predicted"/>
<evidence type="ECO:0000256" key="1">
    <source>
        <dbReference type="SAM" id="Phobius"/>
    </source>
</evidence>
<gene>
    <name evidence="2" type="ORF">OB919_03890</name>
</gene>
<dbReference type="AlphaFoldDB" id="A0AAP2Z658"/>
<dbReference type="RefSeq" id="WP_342806594.1">
    <property type="nucleotide sequence ID" value="NZ_JAOPJZ010000002.1"/>
</dbReference>
<keyword evidence="1" id="KW-0812">Transmembrane</keyword>